<evidence type="ECO:0000313" key="1">
    <source>
        <dbReference type="EMBL" id="KFM62588.1"/>
    </source>
</evidence>
<accession>A0A087TBU9</accession>
<gene>
    <name evidence="1" type="ORF">X975_04350</name>
</gene>
<reference evidence="1 2" key="1">
    <citation type="submission" date="2013-11" db="EMBL/GenBank/DDBJ databases">
        <title>Genome sequencing of Stegodyphus mimosarum.</title>
        <authorList>
            <person name="Bechsgaard J."/>
        </authorList>
    </citation>
    <scope>NUCLEOTIDE SEQUENCE [LARGE SCALE GENOMIC DNA]</scope>
</reference>
<organism evidence="1 2">
    <name type="scientific">Stegodyphus mimosarum</name>
    <name type="common">African social velvet spider</name>
    <dbReference type="NCBI Taxonomy" id="407821"/>
    <lineage>
        <taxon>Eukaryota</taxon>
        <taxon>Metazoa</taxon>
        <taxon>Ecdysozoa</taxon>
        <taxon>Arthropoda</taxon>
        <taxon>Chelicerata</taxon>
        <taxon>Arachnida</taxon>
        <taxon>Araneae</taxon>
        <taxon>Araneomorphae</taxon>
        <taxon>Entelegynae</taxon>
        <taxon>Eresoidea</taxon>
        <taxon>Eresidae</taxon>
        <taxon>Stegodyphus</taxon>
    </lineage>
</organism>
<protein>
    <submittedName>
        <fullName evidence="1">Uncharacterized protein</fullName>
    </submittedName>
</protein>
<keyword evidence="2" id="KW-1185">Reference proteome</keyword>
<name>A0A087TBU9_STEMI</name>
<feature type="non-terminal residue" evidence="1">
    <location>
        <position position="61"/>
    </location>
</feature>
<dbReference type="AlphaFoldDB" id="A0A087TBU9"/>
<dbReference type="Proteomes" id="UP000054359">
    <property type="component" value="Unassembled WGS sequence"/>
</dbReference>
<evidence type="ECO:0000313" key="2">
    <source>
        <dbReference type="Proteomes" id="UP000054359"/>
    </source>
</evidence>
<sequence length="61" mass="6993">MSNFLARRNCSRSLSSCFGSKTSAKFWRNSARACFWLGLRSSKCPLIFLLNSCYLALSMRF</sequence>
<dbReference type="EMBL" id="KK114501">
    <property type="protein sequence ID" value="KFM62588.1"/>
    <property type="molecule type" value="Genomic_DNA"/>
</dbReference>
<proteinExistence type="predicted"/>